<name>A0ACD5AE67_9ACTN</name>
<reference evidence="1" key="1">
    <citation type="journal article" date="2025" name="Int. J. Syst. Evol. Microbiol.">
        <title>Streptomyces citrinus sp. nov., with yellow diffusible pigment.</title>
        <authorList>
            <person name="He Y."/>
            <person name="Yang E."/>
            <person name="Xu J."/>
            <person name="Sun Y."/>
            <person name="Sun L."/>
        </authorList>
    </citation>
    <scope>NUCLEOTIDE SEQUENCE</scope>
    <source>
        <strain evidence="1">Q6</strain>
    </source>
</reference>
<sequence>MSRHRYGPMRWPVAAAAAMSLLFGSQAAAVPLAPVADDPMSSVGITKTNNASGPLEPGDEFIYTLTGQCSGLTVDCVDFTVTDTLPAEFEVTSLPQSTTTRTVTYDESTRLLTVVYKQNLQNPAGKTGLRAGQAGSVEIGMRVPTDTQLEDGATVTNTATVDAENADPKDSSTDVTVEIPRVVKPVTTKTWEDGSAVALSDEESTITLNVRNNSSSSAEVTELSVSDTTEDTFEHFDFESATVTAFPKGADQAHLVVTTADGQTHTGADITSPGELPMPAGVDPGDVVGFEVVFTNSNGDPLPYDSDGGTVEVTMKLRDTYRSSGDKLEPTDKITVNNCAVPSAKEKTDGDVDGDQACDTYDILPDILVLQPTKRFYPDTNGNFSQDTGEHAVLDENSPVSTEVDVKNASPFPVKSITITEPSAETTSEFDKLDVTKVRLRFPEGATEAKLTVTCADGSTEEETYTQNATYDVPGACQQVTKVEVTYTGMDADGNPTITESATAGLDLHGTLTDDVTAEDLPSGTSPGVDNCAGYKGDAGRTDGSGTASGNACKNLPIEAPNTSGSGTKDSSQNDIPADQPVTMNLKVTNNGNKPLVSPVITDPTANPDGSPSTTNNPFDVVQITSVTVSPSDAPVKLELWDPDANGGSGSWVPYDANDAALLERATGVRGSYDGEMSPQTSFTITVVAERRPGVPDGTTLQNCYSIDAGGDYTPGAPVCGPSMDTAPASDSASLNKSISPGTLPEYVPGLPRQHADMSLTVANTGNMSAKYLQMTDKDDDFFDAVDLVSIKSNQMPAGANRVQIDAYVDGAWVNGTPSSSAALPSGVSAGDVVGLRVTYSSTDTANDGYVIKPECTTSSCYGILVLDVSPRPALRSNGEPVPSHLEDTVSGEFLTKLEDPDKPKAIDPVSATLDLVKGDPKLAVDKTPNTALAPGEDAPFYLKVTNTGTANIPNLVVKDELPQGIKFLDTFQGDDGRPYKIIDESVPNGTPAVPTPVFNQVNSGDRVSGLTWDFSKDADGKAWVLAPGATFTIEIHVTLEPGINADDVVTNTMGATSSDPDFACDGGTPETGGRFGSGLYCTDPATLTAKSGAAFQARKWVSGNDSLGWYNQNSGKVVPVGDDSCLSTTDAAGQRYTTNPCIALVNPGDRYKYLMRIQNAGTESGTAMRIVDRFPVQGDKGVILDQDRGTAWDKRPTLATPPVLDGPGTMDVAYENDEPLCTDDLDMGGAGSSDPECGSGTWDDAFSDDARGMRLRLTFAPALAPGGTVNIGWSMDAPLDVTKNGDPTIAWNSYAHNETTERAGSPRVLQPNEPIQVGVALAYGDLKLVKRLGAHPDALDSALKKVPFPFHVTCVIHPQGRPPKVVVNEDYRVSVDKPVTVEGIPAGAECTVWETSARGGASDHPESDPVKFTVEPGYGKNTVETTRITNSFEFGALQLVKSVDGDAAQYADGRAFGVQVSCALPNAAGKPTDRILRKTYQVTADEPVTIKPLPVNSQCWAEEVDTGGAEKAVVDHGSADNPAVITADGSGDTATISVTNTFPAAELTVTKHVVNGDAGPYDFALNCTTEQGDVPLAPEDSAFELSDGESRTISVPKGAACTVTETDVPTGDTVTYTTSEGGDDGEVTVDGATSVDITNTFDEPVPTPDEPSDHGKGHLADTGSSWNWTVFAVLMAALTLIGGAFARRASRRP</sequence>
<protein>
    <submittedName>
        <fullName evidence="1">DUF5979 domain-containing protein</fullName>
    </submittedName>
</protein>
<proteinExistence type="predicted"/>
<evidence type="ECO:0000313" key="2">
    <source>
        <dbReference type="Proteomes" id="UP001432251"/>
    </source>
</evidence>
<evidence type="ECO:0000313" key="1">
    <source>
        <dbReference type="EMBL" id="WWQ65516.1"/>
    </source>
</evidence>
<dbReference type="EMBL" id="CP146022">
    <property type="protein sequence ID" value="WWQ65516.1"/>
    <property type="molecule type" value="Genomic_DNA"/>
</dbReference>
<keyword evidence="2" id="KW-1185">Reference proteome</keyword>
<dbReference type="Proteomes" id="UP001432251">
    <property type="component" value="Chromosome"/>
</dbReference>
<gene>
    <name evidence="1" type="ORF">V2W30_20800</name>
</gene>
<accession>A0ACD5AE67</accession>
<organism evidence="1 2">
    <name type="scientific">Streptomyces citrinus</name>
    <dbReference type="NCBI Taxonomy" id="3118173"/>
    <lineage>
        <taxon>Bacteria</taxon>
        <taxon>Bacillati</taxon>
        <taxon>Actinomycetota</taxon>
        <taxon>Actinomycetes</taxon>
        <taxon>Kitasatosporales</taxon>
        <taxon>Streptomycetaceae</taxon>
        <taxon>Streptomyces</taxon>
    </lineage>
</organism>